<evidence type="ECO:0000256" key="1">
    <source>
        <dbReference type="SAM" id="MobiDB-lite"/>
    </source>
</evidence>
<gene>
    <name evidence="2" type="ORF">GDO81_018468</name>
</gene>
<evidence type="ECO:0000313" key="3">
    <source>
        <dbReference type="Proteomes" id="UP000824782"/>
    </source>
</evidence>
<dbReference type="AlphaFoldDB" id="A0AAV6ZUU1"/>
<dbReference type="EMBL" id="WNYA01000012">
    <property type="protein sequence ID" value="KAG8551105.1"/>
    <property type="molecule type" value="Genomic_DNA"/>
</dbReference>
<feature type="region of interest" description="Disordered" evidence="1">
    <location>
        <begin position="17"/>
        <end position="40"/>
    </location>
</feature>
<keyword evidence="3" id="KW-1185">Reference proteome</keyword>
<organism evidence="2 3">
    <name type="scientific">Engystomops pustulosus</name>
    <name type="common">Tungara frog</name>
    <name type="synonym">Physalaemus pustulosus</name>
    <dbReference type="NCBI Taxonomy" id="76066"/>
    <lineage>
        <taxon>Eukaryota</taxon>
        <taxon>Metazoa</taxon>
        <taxon>Chordata</taxon>
        <taxon>Craniata</taxon>
        <taxon>Vertebrata</taxon>
        <taxon>Euteleostomi</taxon>
        <taxon>Amphibia</taxon>
        <taxon>Batrachia</taxon>
        <taxon>Anura</taxon>
        <taxon>Neobatrachia</taxon>
        <taxon>Hyloidea</taxon>
        <taxon>Leptodactylidae</taxon>
        <taxon>Leiuperinae</taxon>
        <taxon>Engystomops</taxon>
    </lineage>
</organism>
<name>A0AAV6ZUU1_ENGPU</name>
<evidence type="ECO:0000313" key="2">
    <source>
        <dbReference type="EMBL" id="KAG8551105.1"/>
    </source>
</evidence>
<protein>
    <submittedName>
        <fullName evidence="2">Uncharacterized protein</fullName>
    </submittedName>
</protein>
<reference evidence="2" key="1">
    <citation type="thesis" date="2020" institute="ProQuest LLC" country="789 East Eisenhower Parkway, Ann Arbor, MI, USA">
        <title>Comparative Genomics and Chromosome Evolution.</title>
        <authorList>
            <person name="Mudd A.B."/>
        </authorList>
    </citation>
    <scope>NUCLEOTIDE SEQUENCE</scope>
    <source>
        <strain evidence="2">237g6f4</strain>
        <tissue evidence="2">Blood</tissue>
    </source>
</reference>
<proteinExistence type="predicted"/>
<accession>A0AAV6ZUU1</accession>
<comment type="caution">
    <text evidence="2">The sequence shown here is derived from an EMBL/GenBank/DDBJ whole genome shotgun (WGS) entry which is preliminary data.</text>
</comment>
<sequence>MKDLRKQGNVSEILLYPSDGQKPLEPGTKGNNLSRRDGSTPPNILHITSMFRLYYCITRCVPILRWRLMDTRDKIIHFSCFQPQVQCHLRHNV</sequence>
<dbReference type="Proteomes" id="UP000824782">
    <property type="component" value="Unassembled WGS sequence"/>
</dbReference>